<evidence type="ECO:0000256" key="1">
    <source>
        <dbReference type="ARBA" id="ARBA00004241"/>
    </source>
</evidence>
<dbReference type="RefSeq" id="WP_088018995.1">
    <property type="nucleotide sequence ID" value="NZ_CP020880.1"/>
</dbReference>
<sequence>MKNINEEKGFTLLEVLLSIVILSIIILSFLSFFSQALLHSIREEDNLTGMNVAESILYNVENSSIIDLLESTPNINYSCQNPLSISSFLADELNFTTDSQDPNRLVTEMNNRKYFTYINICQNTNENSLDLYRLHIKISHSLTNDKERFIYDTFHYINIGE</sequence>
<evidence type="ECO:0000313" key="4">
    <source>
        <dbReference type="EMBL" id="ART77455.1"/>
    </source>
</evidence>
<gene>
    <name evidence="4" type="ORF">B4U37_15975</name>
</gene>
<evidence type="ECO:0000256" key="3">
    <source>
        <dbReference type="SAM" id="Phobius"/>
    </source>
</evidence>
<dbReference type="NCBIfam" id="TIGR02532">
    <property type="entry name" value="IV_pilin_GFxxxE"/>
    <property type="match status" value="1"/>
</dbReference>
<dbReference type="PROSITE" id="PS00409">
    <property type="entry name" value="PROKAR_NTER_METHYL"/>
    <property type="match status" value="1"/>
</dbReference>
<evidence type="ECO:0000313" key="5">
    <source>
        <dbReference type="Proteomes" id="UP000195573"/>
    </source>
</evidence>
<comment type="subcellular location">
    <subcellularLocation>
        <location evidence="1">Cell surface</location>
    </subcellularLocation>
</comment>
<protein>
    <recommendedName>
        <fullName evidence="6">Prepilin-type N-terminal cleavage/methylation domain-containing protein</fullName>
    </recommendedName>
</protein>
<dbReference type="Pfam" id="PF07963">
    <property type="entry name" value="N_methyl"/>
    <property type="match status" value="1"/>
</dbReference>
<keyword evidence="3" id="KW-1133">Transmembrane helix</keyword>
<dbReference type="Proteomes" id="UP000195573">
    <property type="component" value="Chromosome"/>
</dbReference>
<organism evidence="4 5">
    <name type="scientific">Sutcliffiella horikoshii</name>
    <dbReference type="NCBI Taxonomy" id="79883"/>
    <lineage>
        <taxon>Bacteria</taxon>
        <taxon>Bacillati</taxon>
        <taxon>Bacillota</taxon>
        <taxon>Bacilli</taxon>
        <taxon>Bacillales</taxon>
        <taxon>Bacillaceae</taxon>
        <taxon>Sutcliffiella</taxon>
    </lineage>
</organism>
<dbReference type="GeneID" id="96739913"/>
<name>A0ABM6KM36_9BACI</name>
<dbReference type="EMBL" id="CP020880">
    <property type="protein sequence ID" value="ART77455.1"/>
    <property type="molecule type" value="Genomic_DNA"/>
</dbReference>
<keyword evidence="3" id="KW-0812">Transmembrane</keyword>
<keyword evidence="2" id="KW-0178">Competence</keyword>
<feature type="transmembrane region" description="Helical" evidence="3">
    <location>
        <begin position="12"/>
        <end position="33"/>
    </location>
</feature>
<keyword evidence="5" id="KW-1185">Reference proteome</keyword>
<proteinExistence type="predicted"/>
<keyword evidence="3" id="KW-0472">Membrane</keyword>
<evidence type="ECO:0000256" key="2">
    <source>
        <dbReference type="ARBA" id="ARBA00023287"/>
    </source>
</evidence>
<reference evidence="4 5" key="1">
    <citation type="submission" date="2017-04" db="EMBL/GenBank/DDBJ databases">
        <title>Complete Genome Sequence of the Bacillus horikoshii 20a strain from Cuatro Cienegas, Coahuila, Mexico.</title>
        <authorList>
            <person name="Zarza E."/>
            <person name="Alcaraz L.D."/>
            <person name="Aguilar-Salinas B."/>
            <person name="Islas A."/>
            <person name="Olmedo-Alvarez G."/>
        </authorList>
    </citation>
    <scope>NUCLEOTIDE SEQUENCE [LARGE SCALE GENOMIC DNA]</scope>
    <source>
        <strain evidence="4 5">20a</strain>
    </source>
</reference>
<dbReference type="InterPro" id="IPR012902">
    <property type="entry name" value="N_methyl_site"/>
</dbReference>
<accession>A0ABM6KM36</accession>
<evidence type="ECO:0008006" key="6">
    <source>
        <dbReference type="Google" id="ProtNLM"/>
    </source>
</evidence>